<feature type="transmembrane region" description="Helical" evidence="5">
    <location>
        <begin position="157"/>
        <end position="182"/>
    </location>
</feature>
<dbReference type="InterPro" id="IPR050186">
    <property type="entry name" value="TPT_transporter"/>
</dbReference>
<evidence type="ECO:0000313" key="7">
    <source>
        <dbReference type="EMBL" id="GAV04535.1"/>
    </source>
</evidence>
<name>A0A1D1VSL2_RAMVA</name>
<dbReference type="SUPFAM" id="SSF103481">
    <property type="entry name" value="Multidrug resistance efflux transporter EmrE"/>
    <property type="match status" value="1"/>
</dbReference>
<evidence type="ECO:0000256" key="1">
    <source>
        <dbReference type="ARBA" id="ARBA00004141"/>
    </source>
</evidence>
<comment type="caution">
    <text evidence="7">The sequence shown here is derived from an EMBL/GenBank/DDBJ whole genome shotgun (WGS) entry which is preliminary data.</text>
</comment>
<dbReference type="EMBL" id="BDGG01000011">
    <property type="protein sequence ID" value="GAV04535.1"/>
    <property type="molecule type" value="Genomic_DNA"/>
</dbReference>
<dbReference type="PANTHER" id="PTHR11132">
    <property type="entry name" value="SOLUTE CARRIER FAMILY 35"/>
    <property type="match status" value="1"/>
</dbReference>
<proteinExistence type="predicted"/>
<gene>
    <name evidence="7" type="primary">RvY_14803-1</name>
    <name evidence="7" type="synonym">RvY_14803.1</name>
    <name evidence="7" type="ORF">RvY_14803</name>
</gene>
<feature type="transmembrane region" description="Helical" evidence="5">
    <location>
        <begin position="213"/>
        <end position="232"/>
    </location>
</feature>
<dbReference type="OrthoDB" id="18894at2759"/>
<evidence type="ECO:0000259" key="6">
    <source>
        <dbReference type="Pfam" id="PF03151"/>
    </source>
</evidence>
<dbReference type="Pfam" id="PF03151">
    <property type="entry name" value="TPT"/>
    <property type="match status" value="1"/>
</dbReference>
<keyword evidence="2 5" id="KW-0812">Transmembrane</keyword>
<keyword evidence="3 5" id="KW-1133">Transmembrane helix</keyword>
<evidence type="ECO:0000313" key="8">
    <source>
        <dbReference type="Proteomes" id="UP000186922"/>
    </source>
</evidence>
<feature type="transmembrane region" description="Helical" evidence="5">
    <location>
        <begin position="292"/>
        <end position="313"/>
    </location>
</feature>
<feature type="transmembrane region" description="Helical" evidence="5">
    <location>
        <begin position="252"/>
        <end position="271"/>
    </location>
</feature>
<dbReference type="AlphaFoldDB" id="A0A1D1VSL2"/>
<dbReference type="STRING" id="947166.A0A1D1VSL2"/>
<keyword evidence="8" id="KW-1185">Reference proteome</keyword>
<sequence length="426" mass="47530">MSRTRLALYIRKRYDKYLALLKKLKPPSTMAQGRLNMPEMPRRSMSPSEQKNARKSILSQWFLVYVVKTVSLVALYYLFSIGLTFYQKKFIQFFDFPLTIVTGHFAIKFLLAAAVRYAWCWSSGQNRSTISCMTSITRIAPAGMAAALDIGMSNWSLAFITISLYTMTKSSTIVFILIFALLLKLEKFRWSLLAVVTLISVGLFLFTFESTQFHAFGFSLVLGASVLSGIRWTLSQVLMQKEDFGLSNPVDMIFHIQPWMFVTLLPLAIVFEGKSFLQSEAFLTREETVRTVLLIAGGGIAGFLMEVSEYVLLTHTSSITLSVAGISKEICQFVLAYEFYGDRISPLNFVGLVICMSGVIVHVVSKLIQQNRKLAALEAAIVSTPVVGKDTTSVALLSPGSLDEWDGLEEIDLSSDIQKSDSFMVA</sequence>
<protein>
    <recommendedName>
        <fullName evidence="6">Sugar phosphate transporter domain-containing protein</fullName>
    </recommendedName>
</protein>
<evidence type="ECO:0000256" key="3">
    <source>
        <dbReference type="ARBA" id="ARBA00022989"/>
    </source>
</evidence>
<evidence type="ECO:0000256" key="4">
    <source>
        <dbReference type="ARBA" id="ARBA00023136"/>
    </source>
</evidence>
<feature type="domain" description="Sugar phosphate transporter" evidence="6">
    <location>
        <begin position="69"/>
        <end position="361"/>
    </location>
</feature>
<feature type="transmembrane region" description="Helical" evidence="5">
    <location>
        <begin position="344"/>
        <end position="364"/>
    </location>
</feature>
<comment type="subcellular location">
    <subcellularLocation>
        <location evidence="1">Membrane</location>
        <topology evidence="1">Multi-pass membrane protein</topology>
    </subcellularLocation>
</comment>
<feature type="transmembrane region" description="Helical" evidence="5">
    <location>
        <begin position="188"/>
        <end position="206"/>
    </location>
</feature>
<dbReference type="InterPro" id="IPR004853">
    <property type="entry name" value="Sugar_P_trans_dom"/>
</dbReference>
<evidence type="ECO:0000256" key="2">
    <source>
        <dbReference type="ARBA" id="ARBA00022692"/>
    </source>
</evidence>
<feature type="transmembrane region" description="Helical" evidence="5">
    <location>
        <begin position="98"/>
        <end position="119"/>
    </location>
</feature>
<evidence type="ECO:0000256" key="5">
    <source>
        <dbReference type="SAM" id="Phobius"/>
    </source>
</evidence>
<feature type="transmembrane region" description="Helical" evidence="5">
    <location>
        <begin position="61"/>
        <end position="86"/>
    </location>
</feature>
<accession>A0A1D1VSL2</accession>
<dbReference type="GO" id="GO:0016020">
    <property type="term" value="C:membrane"/>
    <property type="evidence" value="ECO:0007669"/>
    <property type="project" value="UniProtKB-SubCell"/>
</dbReference>
<dbReference type="InterPro" id="IPR037185">
    <property type="entry name" value="EmrE-like"/>
</dbReference>
<dbReference type="Proteomes" id="UP000186922">
    <property type="component" value="Unassembled WGS sequence"/>
</dbReference>
<keyword evidence="4 5" id="KW-0472">Membrane</keyword>
<reference evidence="7 8" key="1">
    <citation type="journal article" date="2016" name="Nat. Commun.">
        <title>Extremotolerant tardigrade genome and improved radiotolerance of human cultured cells by tardigrade-unique protein.</title>
        <authorList>
            <person name="Hashimoto T."/>
            <person name="Horikawa D.D."/>
            <person name="Saito Y."/>
            <person name="Kuwahara H."/>
            <person name="Kozuka-Hata H."/>
            <person name="Shin-I T."/>
            <person name="Minakuchi Y."/>
            <person name="Ohishi K."/>
            <person name="Motoyama A."/>
            <person name="Aizu T."/>
            <person name="Enomoto A."/>
            <person name="Kondo K."/>
            <person name="Tanaka S."/>
            <person name="Hara Y."/>
            <person name="Koshikawa S."/>
            <person name="Sagara H."/>
            <person name="Miura T."/>
            <person name="Yokobori S."/>
            <person name="Miyagawa K."/>
            <person name="Suzuki Y."/>
            <person name="Kubo T."/>
            <person name="Oyama M."/>
            <person name="Kohara Y."/>
            <person name="Fujiyama A."/>
            <person name="Arakawa K."/>
            <person name="Katayama T."/>
            <person name="Toyoda A."/>
            <person name="Kunieda T."/>
        </authorList>
    </citation>
    <scope>NUCLEOTIDE SEQUENCE [LARGE SCALE GENOMIC DNA]</scope>
    <source>
        <strain evidence="7 8">YOKOZUNA-1</strain>
    </source>
</reference>
<organism evidence="7 8">
    <name type="scientific">Ramazzottius varieornatus</name>
    <name type="common">Water bear</name>
    <name type="synonym">Tardigrade</name>
    <dbReference type="NCBI Taxonomy" id="947166"/>
    <lineage>
        <taxon>Eukaryota</taxon>
        <taxon>Metazoa</taxon>
        <taxon>Ecdysozoa</taxon>
        <taxon>Tardigrada</taxon>
        <taxon>Eutardigrada</taxon>
        <taxon>Parachela</taxon>
        <taxon>Hypsibioidea</taxon>
        <taxon>Ramazzottiidae</taxon>
        <taxon>Ramazzottius</taxon>
    </lineage>
</organism>